<keyword evidence="5 8" id="KW-0547">Nucleotide-binding</keyword>
<organism evidence="11 12">
    <name type="scientific">Porphyra umbilicalis</name>
    <name type="common">Purple laver</name>
    <name type="synonym">Red alga</name>
    <dbReference type="NCBI Taxonomy" id="2786"/>
    <lineage>
        <taxon>Eukaryota</taxon>
        <taxon>Rhodophyta</taxon>
        <taxon>Bangiophyceae</taxon>
        <taxon>Bangiales</taxon>
        <taxon>Bangiaceae</taxon>
        <taxon>Porphyra</taxon>
    </lineage>
</organism>
<dbReference type="PROSITE" id="PS00750">
    <property type="entry name" value="TCP1_1"/>
    <property type="match status" value="1"/>
</dbReference>
<dbReference type="InterPro" id="IPR012717">
    <property type="entry name" value="Chap_CCT_delta"/>
</dbReference>
<dbReference type="InterPro" id="IPR054827">
    <property type="entry name" value="thermosome_alpha"/>
</dbReference>
<dbReference type="InterPro" id="IPR053374">
    <property type="entry name" value="TCP-1_chaperonin"/>
</dbReference>
<dbReference type="Proteomes" id="UP000218209">
    <property type="component" value="Unassembled WGS sequence"/>
</dbReference>
<dbReference type="Gene3D" id="1.10.560.10">
    <property type="entry name" value="GroEL-like equatorial domain"/>
    <property type="match status" value="1"/>
</dbReference>
<dbReference type="PROSITE" id="PS00995">
    <property type="entry name" value="TCP1_3"/>
    <property type="match status" value="1"/>
</dbReference>
<dbReference type="InterPro" id="IPR027409">
    <property type="entry name" value="GroEL-like_apical_dom_sf"/>
</dbReference>
<dbReference type="InterPro" id="IPR002194">
    <property type="entry name" value="Chaperonin_TCP-1_CS"/>
</dbReference>
<evidence type="ECO:0000256" key="9">
    <source>
        <dbReference type="RuleBase" id="RU004192"/>
    </source>
</evidence>
<evidence type="ECO:0000256" key="10">
    <source>
        <dbReference type="SAM" id="MobiDB-lite"/>
    </source>
</evidence>
<gene>
    <name evidence="11" type="ORF">BU14_0432s0001</name>
</gene>
<dbReference type="Gene3D" id="3.50.7.10">
    <property type="entry name" value="GroEL"/>
    <property type="match status" value="1"/>
</dbReference>
<dbReference type="NCBIfam" id="NF041083">
    <property type="entry name" value="thermosome_beta"/>
    <property type="match status" value="1"/>
</dbReference>
<evidence type="ECO:0000256" key="6">
    <source>
        <dbReference type="ARBA" id="ARBA00022840"/>
    </source>
</evidence>
<name>A0A1X6NVR7_PORUM</name>
<dbReference type="GO" id="GO:0140662">
    <property type="term" value="F:ATP-dependent protein folding chaperone"/>
    <property type="evidence" value="ECO:0007669"/>
    <property type="project" value="InterPro"/>
</dbReference>
<comment type="similarity">
    <text evidence="2 8">Belongs to the TCP-1 chaperonin family.</text>
</comment>
<dbReference type="GO" id="GO:0051082">
    <property type="term" value="F:unfolded protein binding"/>
    <property type="evidence" value="ECO:0007669"/>
    <property type="project" value="InterPro"/>
</dbReference>
<evidence type="ECO:0000256" key="1">
    <source>
        <dbReference type="ARBA" id="ARBA00004496"/>
    </source>
</evidence>
<evidence type="ECO:0000256" key="7">
    <source>
        <dbReference type="ARBA" id="ARBA00023186"/>
    </source>
</evidence>
<evidence type="ECO:0000256" key="4">
    <source>
        <dbReference type="ARBA" id="ARBA00022490"/>
    </source>
</evidence>
<sequence length="568" mass="59133">MAQANGGSASTAAAAPATGASGRQAGASEKSKDVRLNNITAAKAVADAVRTSLGPRGMDKMMQTASGDVLITNDGATILAKMTVEHPAAKMLVQLSQAQDSVAGDGTTSVVVLAGALLQVCTGLLAKGIHPTSISDAFATASRLADDVLKGMSFSVELEDRETLIKAASTSLNSKVVSQYAGLLAPMAVDAVLAVAVPRPPTSSAAEIGVNGVGSTPGTSIDGDLVVDLNNVRTVKKLGGTIDDTCLVDGLLLTQRAATGGSAGVRRVANAKVALLQFCLSPPKTDVENSVVVQDYAAMDRILREERQYILGLCKKIKASGANVLLIQKSILRDAVTELSLHFLAKLKIMVVTDIERGEVEFVCKSLGCLPVASIDQLKADKLGKVDLVEEISLGSDKAVRLSGVTLPAGVPRTVSLLVRGSNNLMLDEAERSLHDALCVVRSLVHRRFLIPGGGAPETQVSVALAKASKAMSGMQAYCVKAYAEALEVVPFTLSENAGLNPIEIVTELRRRHAAGETTAGINVRKGAVTDMAEENVLMPLLVISSALGLATESVRMILKIDDIVMVR</sequence>
<keyword evidence="12" id="KW-1185">Reference proteome</keyword>
<dbReference type="EMBL" id="KV919059">
    <property type="protein sequence ID" value="OSX72463.1"/>
    <property type="molecule type" value="Genomic_DNA"/>
</dbReference>
<dbReference type="Gene3D" id="3.30.260.10">
    <property type="entry name" value="TCP-1-like chaperonin intermediate domain"/>
    <property type="match status" value="1"/>
</dbReference>
<feature type="compositionally biased region" description="Low complexity" evidence="10">
    <location>
        <begin position="1"/>
        <end position="25"/>
    </location>
</feature>
<dbReference type="InterPro" id="IPR002423">
    <property type="entry name" value="Cpn60/GroEL/TCP-1"/>
</dbReference>
<dbReference type="SUPFAM" id="SSF52029">
    <property type="entry name" value="GroEL apical domain-like"/>
    <property type="match status" value="1"/>
</dbReference>
<dbReference type="SUPFAM" id="SSF54849">
    <property type="entry name" value="GroEL-intermediate domain like"/>
    <property type="match status" value="1"/>
</dbReference>
<dbReference type="CDD" id="cd03338">
    <property type="entry name" value="TCP1_delta"/>
    <property type="match status" value="1"/>
</dbReference>
<keyword evidence="6 8" id="KW-0067">ATP-binding</keyword>
<keyword evidence="4" id="KW-0963">Cytoplasm</keyword>
<evidence type="ECO:0000256" key="5">
    <source>
        <dbReference type="ARBA" id="ARBA00022741"/>
    </source>
</evidence>
<dbReference type="PROSITE" id="PS00751">
    <property type="entry name" value="TCP1_2"/>
    <property type="match status" value="1"/>
</dbReference>
<evidence type="ECO:0000313" key="11">
    <source>
        <dbReference type="EMBL" id="OSX72463.1"/>
    </source>
</evidence>
<dbReference type="PRINTS" id="PR00304">
    <property type="entry name" value="TCOMPLEXTCP1"/>
</dbReference>
<dbReference type="Pfam" id="PF00118">
    <property type="entry name" value="Cpn60_TCP1"/>
    <property type="match status" value="1"/>
</dbReference>
<evidence type="ECO:0000256" key="8">
    <source>
        <dbReference type="RuleBase" id="RU004187"/>
    </source>
</evidence>
<dbReference type="GO" id="GO:0016887">
    <property type="term" value="F:ATP hydrolysis activity"/>
    <property type="evidence" value="ECO:0007669"/>
    <property type="project" value="InterPro"/>
</dbReference>
<dbReference type="AlphaFoldDB" id="A0A1X6NVR7"/>
<dbReference type="OrthoDB" id="10248520at2759"/>
<comment type="subcellular location">
    <subcellularLocation>
        <location evidence="1">Cytoplasm</location>
    </subcellularLocation>
</comment>
<proteinExistence type="inferred from homology"/>
<dbReference type="GO" id="GO:0005524">
    <property type="term" value="F:ATP binding"/>
    <property type="evidence" value="ECO:0007669"/>
    <property type="project" value="UniProtKB-KW"/>
</dbReference>
<reference evidence="11 12" key="1">
    <citation type="submission" date="2017-03" db="EMBL/GenBank/DDBJ databases">
        <title>WGS assembly of Porphyra umbilicalis.</title>
        <authorList>
            <person name="Brawley S.H."/>
            <person name="Blouin N.A."/>
            <person name="Ficko-Blean E."/>
            <person name="Wheeler G.L."/>
            <person name="Lohr M."/>
            <person name="Goodson H.V."/>
            <person name="Jenkins J.W."/>
            <person name="Blaby-Haas C.E."/>
            <person name="Helliwell K.E."/>
            <person name="Chan C."/>
            <person name="Marriage T."/>
            <person name="Bhattacharya D."/>
            <person name="Klein A.S."/>
            <person name="Badis Y."/>
            <person name="Brodie J."/>
            <person name="Cao Y."/>
            <person name="Collen J."/>
            <person name="Dittami S.M."/>
            <person name="Gachon C.M."/>
            <person name="Green B.R."/>
            <person name="Karpowicz S."/>
            <person name="Kim J.W."/>
            <person name="Kudahl U."/>
            <person name="Lin S."/>
            <person name="Michel G."/>
            <person name="Mittag M."/>
            <person name="Olson B.J."/>
            <person name="Pangilinan J."/>
            <person name="Peng Y."/>
            <person name="Qiu H."/>
            <person name="Shu S."/>
            <person name="Singer J.T."/>
            <person name="Smith A.G."/>
            <person name="Sprecher B.N."/>
            <person name="Wagner V."/>
            <person name="Wang W."/>
            <person name="Wang Z.-Y."/>
            <person name="Yan J."/>
            <person name="Yarish C."/>
            <person name="Zoeuner-Riek S."/>
            <person name="Zhuang Y."/>
            <person name="Zou Y."/>
            <person name="Lindquist E.A."/>
            <person name="Grimwood J."/>
            <person name="Barry K."/>
            <person name="Rokhsar D.S."/>
            <person name="Schmutz J."/>
            <person name="Stiller J.W."/>
            <person name="Grossman A.R."/>
            <person name="Prochnik S.E."/>
        </authorList>
    </citation>
    <scope>NUCLEOTIDE SEQUENCE [LARGE SCALE GENOMIC DNA]</scope>
    <source>
        <strain evidence="11">4086291</strain>
    </source>
</reference>
<evidence type="ECO:0000313" key="12">
    <source>
        <dbReference type="Proteomes" id="UP000218209"/>
    </source>
</evidence>
<dbReference type="InterPro" id="IPR027413">
    <property type="entry name" value="GROEL-like_equatorial_sf"/>
</dbReference>
<keyword evidence="7 8" id="KW-0143">Chaperone</keyword>
<evidence type="ECO:0000256" key="3">
    <source>
        <dbReference type="ARBA" id="ARBA00016107"/>
    </source>
</evidence>
<accession>A0A1X6NVR7</accession>
<evidence type="ECO:0000256" key="2">
    <source>
        <dbReference type="ARBA" id="ARBA00008020"/>
    </source>
</evidence>
<dbReference type="GO" id="GO:0005737">
    <property type="term" value="C:cytoplasm"/>
    <property type="evidence" value="ECO:0007669"/>
    <property type="project" value="UniProtKB-SubCell"/>
</dbReference>
<dbReference type="InterPro" id="IPR027410">
    <property type="entry name" value="TCP-1-like_intermed_sf"/>
</dbReference>
<protein>
    <recommendedName>
        <fullName evidence="3 9">T-complex protein 1 subunit delta</fullName>
    </recommendedName>
</protein>
<dbReference type="PANTHER" id="PTHR11353">
    <property type="entry name" value="CHAPERONIN"/>
    <property type="match status" value="1"/>
</dbReference>
<dbReference type="SUPFAM" id="SSF48592">
    <property type="entry name" value="GroEL equatorial domain-like"/>
    <property type="match status" value="1"/>
</dbReference>
<dbReference type="NCBIfam" id="NF041082">
    <property type="entry name" value="thermosome_alpha"/>
    <property type="match status" value="1"/>
</dbReference>
<dbReference type="InterPro" id="IPR017998">
    <property type="entry name" value="Chaperone_TCP-1"/>
</dbReference>
<dbReference type="FunFam" id="3.50.7.10:FF:000010">
    <property type="entry name" value="T-complex protein 1 subunit delta"/>
    <property type="match status" value="1"/>
</dbReference>
<feature type="region of interest" description="Disordered" evidence="10">
    <location>
        <begin position="1"/>
        <end position="32"/>
    </location>
</feature>